<reference evidence="3" key="1">
    <citation type="journal article" date="2014" name="Int. J. Syst. Evol. Microbiol.">
        <title>Complete genome sequence of Corynebacterium casei LMG S-19264T (=DSM 44701T), isolated from a smear-ripened cheese.</title>
        <authorList>
            <consortium name="US DOE Joint Genome Institute (JGI-PGF)"/>
            <person name="Walter F."/>
            <person name="Albersmeier A."/>
            <person name="Kalinowski J."/>
            <person name="Ruckert C."/>
        </authorList>
    </citation>
    <scope>NUCLEOTIDE SEQUENCE</scope>
    <source>
        <strain evidence="3">CGMCC 1.12987</strain>
    </source>
</reference>
<dbReference type="CDD" id="cd07197">
    <property type="entry name" value="nitrilase"/>
    <property type="match status" value="1"/>
</dbReference>
<protein>
    <submittedName>
        <fullName evidence="3">Amidohydrolase</fullName>
    </submittedName>
</protein>
<dbReference type="AlphaFoldDB" id="A0A917G290"/>
<dbReference type="InterPro" id="IPR036526">
    <property type="entry name" value="C-N_Hydrolase_sf"/>
</dbReference>
<dbReference type="InterPro" id="IPR003010">
    <property type="entry name" value="C-N_Hydrolase"/>
</dbReference>
<dbReference type="Pfam" id="PF00795">
    <property type="entry name" value="CN_hydrolase"/>
    <property type="match status" value="1"/>
</dbReference>
<evidence type="ECO:0000313" key="3">
    <source>
        <dbReference type="EMBL" id="GGG19415.1"/>
    </source>
</evidence>
<feature type="domain" description="CN hydrolase" evidence="2">
    <location>
        <begin position="11"/>
        <end position="247"/>
    </location>
</feature>
<proteinExistence type="inferred from homology"/>
<keyword evidence="4" id="KW-1185">Reference proteome</keyword>
<comment type="caution">
    <text evidence="3">The sequence shown here is derived from an EMBL/GenBank/DDBJ whole genome shotgun (WGS) entry which is preliminary data.</text>
</comment>
<dbReference type="Proteomes" id="UP000644756">
    <property type="component" value="Unassembled WGS sequence"/>
</dbReference>
<comment type="similarity">
    <text evidence="1">Belongs to the carbon-nitrogen hydrolase superfamily. NIT1/NIT2 family.</text>
</comment>
<dbReference type="Gene3D" id="3.60.110.10">
    <property type="entry name" value="Carbon-nitrogen hydrolase"/>
    <property type="match status" value="1"/>
</dbReference>
<dbReference type="PROSITE" id="PS50263">
    <property type="entry name" value="CN_HYDROLASE"/>
    <property type="match status" value="1"/>
</dbReference>
<dbReference type="SUPFAM" id="SSF56317">
    <property type="entry name" value="Carbon-nitrogen hydrolase"/>
    <property type="match status" value="1"/>
</dbReference>
<sequence>MEQLVPSQNRIIAAAIQMNCELGRVEANLQKAERLIGTAASRGAQLAVLPELFNTGYRVEKKDGELSESIPGPTAQWMAQQAQKHNMHLVAAILEKGVSAGLVYDTAVVAGPNGILGTYRKTHLWDKENIRFTKGDQFPVIKTGVYNLGMQICYEVGFPEGARILTFKGADIIVYPSAFGKARLYAWDIATRSRALENGAFVIAANRTGVEKGETEFGGHSRIVDPTGTVLAEAAEEDDVIIAELNLSLIHEQRRTIPYLRDFNRSLISSEYNTER</sequence>
<reference evidence="3" key="2">
    <citation type="submission" date="2020-09" db="EMBL/GenBank/DDBJ databases">
        <authorList>
            <person name="Sun Q."/>
            <person name="Zhou Y."/>
        </authorList>
    </citation>
    <scope>NUCLEOTIDE SEQUENCE</scope>
    <source>
        <strain evidence="3">CGMCC 1.12987</strain>
    </source>
</reference>
<evidence type="ECO:0000259" key="2">
    <source>
        <dbReference type="PROSITE" id="PS50263"/>
    </source>
</evidence>
<name>A0A917G290_9BACL</name>
<evidence type="ECO:0000256" key="1">
    <source>
        <dbReference type="ARBA" id="ARBA00010613"/>
    </source>
</evidence>
<evidence type="ECO:0000313" key="4">
    <source>
        <dbReference type="Proteomes" id="UP000644756"/>
    </source>
</evidence>
<accession>A0A917G290</accession>
<dbReference type="EMBL" id="BMGR01000015">
    <property type="protein sequence ID" value="GGG19415.1"/>
    <property type="molecule type" value="Genomic_DNA"/>
</dbReference>
<organism evidence="3 4">
    <name type="scientific">Paenibacillus abyssi</name>
    <dbReference type="NCBI Taxonomy" id="1340531"/>
    <lineage>
        <taxon>Bacteria</taxon>
        <taxon>Bacillati</taxon>
        <taxon>Bacillota</taxon>
        <taxon>Bacilli</taxon>
        <taxon>Bacillales</taxon>
        <taxon>Paenibacillaceae</taxon>
        <taxon>Paenibacillus</taxon>
    </lineage>
</organism>
<dbReference type="PANTHER" id="PTHR23088">
    <property type="entry name" value="NITRILASE-RELATED"/>
    <property type="match status" value="1"/>
</dbReference>
<gene>
    <name evidence="3" type="ORF">GCM10010916_40310</name>
</gene>
<dbReference type="PANTHER" id="PTHR23088:SF27">
    <property type="entry name" value="DEAMINATED GLUTATHIONE AMIDASE"/>
    <property type="match status" value="1"/>
</dbReference>